<sequence>MEKAGRPRGRTGRLVTAVGHGIPKLLRIVKQELVANGGPKQQILEPGHEILDYLLVIEPFCQKPKDRAHMDAVHERQEMGRAENGGWDAKEKQARVVNLGFSGFDGSGRQLPYICSIAPYDHKMAATTLKVHVYPLLYPKQEERGSGRGHTSSFSEMKHTPKSPQLANRGQRHQLSLWERRADSRALAAQPSRVAIHSECRDPFSEGWERRGVPGELAQGGVTGSAESQVPRNPAPQAGMPPSALSVPRSSLVPLAGQRAASRWSPPGGVLRSAIPAPGPPGLASPCRPPFWVLGIRTKALHPGDGSLPSPSNCHPQLNPAIPLLQLSRRSAAEETFLFRQGFGETSSRAGILQRSGRNYHLWHPVLKLAPGPALLKATLAATWDEAARSSPAEQRGSASSDGWCGSQAGWLLLSSASPCRTEPGAVLEGGAGRQSKQDLCALNPQAQHTASSLFADAE</sequence>
<comment type="caution">
    <text evidence="2">The sequence shown here is derived from an EMBL/GenBank/DDBJ whole genome shotgun (WGS) entry which is preliminary data.</text>
</comment>
<protein>
    <submittedName>
        <fullName evidence="2">Uncharacterized protein</fullName>
    </submittedName>
</protein>
<dbReference type="EMBL" id="JAGFMF010011726">
    <property type="protein sequence ID" value="KAG8514725.1"/>
    <property type="molecule type" value="Genomic_DNA"/>
</dbReference>
<organism evidence="2 3">
    <name type="scientific">Galemys pyrenaicus</name>
    <name type="common">Iberian desman</name>
    <name type="synonym">Pyrenean desman</name>
    <dbReference type="NCBI Taxonomy" id="202257"/>
    <lineage>
        <taxon>Eukaryota</taxon>
        <taxon>Metazoa</taxon>
        <taxon>Chordata</taxon>
        <taxon>Craniata</taxon>
        <taxon>Vertebrata</taxon>
        <taxon>Euteleostomi</taxon>
        <taxon>Mammalia</taxon>
        <taxon>Eutheria</taxon>
        <taxon>Laurasiatheria</taxon>
        <taxon>Eulipotyphla</taxon>
        <taxon>Talpidae</taxon>
        <taxon>Galemys</taxon>
    </lineage>
</organism>
<keyword evidence="3" id="KW-1185">Reference proteome</keyword>
<feature type="region of interest" description="Disordered" evidence="1">
    <location>
        <begin position="142"/>
        <end position="172"/>
    </location>
</feature>
<name>A0A8J6AAA8_GALPY</name>
<dbReference type="Proteomes" id="UP000700334">
    <property type="component" value="Unassembled WGS sequence"/>
</dbReference>
<evidence type="ECO:0000256" key="1">
    <source>
        <dbReference type="SAM" id="MobiDB-lite"/>
    </source>
</evidence>
<evidence type="ECO:0000313" key="2">
    <source>
        <dbReference type="EMBL" id="KAG8514725.1"/>
    </source>
</evidence>
<evidence type="ECO:0000313" key="3">
    <source>
        <dbReference type="Proteomes" id="UP000700334"/>
    </source>
</evidence>
<proteinExistence type="predicted"/>
<dbReference type="AlphaFoldDB" id="A0A8J6AAA8"/>
<accession>A0A8J6AAA8</accession>
<reference evidence="2" key="1">
    <citation type="journal article" date="2021" name="Evol. Appl.">
        <title>The genome of the Pyrenean desman and the effects of bottlenecks and inbreeding on the genomic landscape of an endangered species.</title>
        <authorList>
            <person name="Escoda L."/>
            <person name="Castresana J."/>
        </authorList>
    </citation>
    <scope>NUCLEOTIDE SEQUENCE</scope>
    <source>
        <strain evidence="2">IBE-C5619</strain>
    </source>
</reference>
<gene>
    <name evidence="2" type="ORF">J0S82_001824</name>
</gene>
<feature type="region of interest" description="Disordered" evidence="1">
    <location>
        <begin position="205"/>
        <end position="247"/>
    </location>
</feature>